<organism evidence="2 3">
    <name type="scientific">Niabella pedocola</name>
    <dbReference type="NCBI Taxonomy" id="1752077"/>
    <lineage>
        <taxon>Bacteria</taxon>
        <taxon>Pseudomonadati</taxon>
        <taxon>Bacteroidota</taxon>
        <taxon>Chitinophagia</taxon>
        <taxon>Chitinophagales</taxon>
        <taxon>Chitinophagaceae</taxon>
        <taxon>Niabella</taxon>
    </lineage>
</organism>
<dbReference type="Proteomes" id="UP001199816">
    <property type="component" value="Unassembled WGS sequence"/>
</dbReference>
<dbReference type="RefSeq" id="WP_231003788.1">
    <property type="nucleotide sequence ID" value="NZ_JAJNEC010000004.1"/>
</dbReference>
<comment type="caution">
    <text evidence="2">The sequence shown here is derived from an EMBL/GenBank/DDBJ whole genome shotgun (WGS) entry which is preliminary data.</text>
</comment>
<dbReference type="InterPro" id="IPR046728">
    <property type="entry name" value="DUF6620"/>
</dbReference>
<feature type="region of interest" description="Disordered" evidence="1">
    <location>
        <begin position="1"/>
        <end position="63"/>
    </location>
</feature>
<evidence type="ECO:0000256" key="1">
    <source>
        <dbReference type="SAM" id="MobiDB-lite"/>
    </source>
</evidence>
<name>A0ABS8PNF5_9BACT</name>
<feature type="compositionally biased region" description="Acidic residues" evidence="1">
    <location>
        <begin position="37"/>
        <end position="47"/>
    </location>
</feature>
<feature type="compositionally biased region" description="Polar residues" evidence="1">
    <location>
        <begin position="17"/>
        <end position="31"/>
    </location>
</feature>
<gene>
    <name evidence="2" type="ORF">LQ567_07645</name>
</gene>
<proteinExistence type="predicted"/>
<evidence type="ECO:0000313" key="3">
    <source>
        <dbReference type="Proteomes" id="UP001199816"/>
    </source>
</evidence>
<protein>
    <submittedName>
        <fullName evidence="2">Uncharacterized protein</fullName>
    </submittedName>
</protein>
<sequence>MFKKFLNNILGNDADQQKQQEPVVNPFQQQAARHDNEADDDDNDDDNVPVQGTQYQFDPHTQHGTHYTKDAFDAAANRHYEEMLANQDEALSENEKRNLKREAVTQLYLQWNGHNYDQLVQFEMANSLELTGYATQGFNQVKEEGNPLYEPIHGISLYDYAGIAHAMAQGVPEETILKAIGIEKAVWEEVNILWPERMKEDASFGIMTKYGEYFATAGQHPKLAHLKSGAAATAEGNPNLEQLKTDRYFYEELCGARTAAYEYGLDGAQWILENFGINLSDFQAVAMDWMTAQNQQFNSSEIQHYMDYQLQKQKEYSEKFAKEQGGNIADDIAF</sequence>
<keyword evidence="3" id="KW-1185">Reference proteome</keyword>
<dbReference type="EMBL" id="JAJNEC010000004">
    <property type="protein sequence ID" value="MCD2422628.1"/>
    <property type="molecule type" value="Genomic_DNA"/>
</dbReference>
<evidence type="ECO:0000313" key="2">
    <source>
        <dbReference type="EMBL" id="MCD2422628.1"/>
    </source>
</evidence>
<dbReference type="Pfam" id="PF20325">
    <property type="entry name" value="DUF6620"/>
    <property type="match status" value="1"/>
</dbReference>
<accession>A0ABS8PNF5</accession>
<reference evidence="2 3" key="1">
    <citation type="submission" date="2021-11" db="EMBL/GenBank/DDBJ databases">
        <title>Genomic of Niabella pedocola.</title>
        <authorList>
            <person name="Wu T."/>
        </authorList>
    </citation>
    <scope>NUCLEOTIDE SEQUENCE [LARGE SCALE GENOMIC DNA]</scope>
    <source>
        <strain evidence="2 3">JCM 31011</strain>
    </source>
</reference>